<keyword evidence="1" id="KW-0808">Transferase</keyword>
<dbReference type="Proteomes" id="UP000273643">
    <property type="component" value="Unassembled WGS sequence"/>
</dbReference>
<keyword evidence="2" id="KW-1185">Reference proteome</keyword>
<protein>
    <submittedName>
        <fullName evidence="1">Methyltransferase family protein</fullName>
    </submittedName>
</protein>
<organism evidence="1 2">
    <name type="scientific">Marinimicrobium koreense</name>
    <dbReference type="NCBI Taxonomy" id="306545"/>
    <lineage>
        <taxon>Bacteria</taxon>
        <taxon>Pseudomonadati</taxon>
        <taxon>Pseudomonadota</taxon>
        <taxon>Gammaproteobacteria</taxon>
        <taxon>Cellvibrionales</taxon>
        <taxon>Cellvibrionaceae</taxon>
        <taxon>Marinimicrobium</taxon>
    </lineage>
</organism>
<dbReference type="EMBL" id="RJUK01000001">
    <property type="protein sequence ID" value="ROQ21332.1"/>
    <property type="molecule type" value="Genomic_DNA"/>
</dbReference>
<dbReference type="Gene3D" id="3.40.50.150">
    <property type="entry name" value="Vaccinia Virus protein VP39"/>
    <property type="match status" value="1"/>
</dbReference>
<accession>A0A3N1NR81</accession>
<dbReference type="GO" id="GO:0032259">
    <property type="term" value="P:methylation"/>
    <property type="evidence" value="ECO:0007669"/>
    <property type="project" value="UniProtKB-KW"/>
</dbReference>
<dbReference type="RefSeq" id="WP_170162886.1">
    <property type="nucleotide sequence ID" value="NZ_RJUK01000001.1"/>
</dbReference>
<gene>
    <name evidence="1" type="ORF">EDC38_1955</name>
</gene>
<name>A0A3N1NR81_9GAMM</name>
<dbReference type="PANTHER" id="PTHR37211">
    <property type="entry name" value="EXPRESSED PROTEIN"/>
    <property type="match status" value="1"/>
</dbReference>
<dbReference type="InterPro" id="IPR029063">
    <property type="entry name" value="SAM-dependent_MTases_sf"/>
</dbReference>
<dbReference type="AlphaFoldDB" id="A0A3N1NR81"/>
<dbReference type="PANTHER" id="PTHR37211:SF1">
    <property type="entry name" value="EXPRESSED PROTEIN"/>
    <property type="match status" value="1"/>
</dbReference>
<evidence type="ECO:0000313" key="1">
    <source>
        <dbReference type="EMBL" id="ROQ21332.1"/>
    </source>
</evidence>
<proteinExistence type="predicted"/>
<evidence type="ECO:0000313" key="2">
    <source>
        <dbReference type="Proteomes" id="UP000273643"/>
    </source>
</evidence>
<dbReference type="Gene3D" id="2.20.25.110">
    <property type="entry name" value="S-adenosyl-L-methionine-dependent methyltransferases"/>
    <property type="match status" value="1"/>
</dbReference>
<keyword evidence="1" id="KW-0489">Methyltransferase</keyword>
<sequence length="265" mass="31672">MPKRKSKPRFTAKNSDRHDLYQRSVQAPEFEVEFFDKTFKKLRKRRPYSMREDFCGTALLCGHWVDSHKKRTALGVDIDPDVLQWGVENNLKPFGEPGNRVTLAQRDVRQVTREKFDLVNAMNFSYWIFQERAEMVRYFKAVRKSLVKDGIFFLDMYGGWESQEVMEEARKIEGGFTYVWDQHSFDPMNNVAVNYIHFRFRDGSEMKRAFKYVWRQWSMVEIRELLTEAGFKKLHIYWDVVDGSFRERKKMDNQPGWLAYIAALV</sequence>
<comment type="caution">
    <text evidence="1">The sequence shown here is derived from an EMBL/GenBank/DDBJ whole genome shotgun (WGS) entry which is preliminary data.</text>
</comment>
<dbReference type="SUPFAM" id="SSF53335">
    <property type="entry name" value="S-adenosyl-L-methionine-dependent methyltransferases"/>
    <property type="match status" value="1"/>
</dbReference>
<reference evidence="1 2" key="1">
    <citation type="submission" date="2018-11" db="EMBL/GenBank/DDBJ databases">
        <title>Genomic Encyclopedia of Type Strains, Phase IV (KMG-IV): sequencing the most valuable type-strain genomes for metagenomic binning, comparative biology and taxonomic classification.</title>
        <authorList>
            <person name="Goeker M."/>
        </authorList>
    </citation>
    <scope>NUCLEOTIDE SEQUENCE [LARGE SCALE GENOMIC DNA]</scope>
    <source>
        <strain evidence="1 2">DSM 16974</strain>
    </source>
</reference>
<dbReference type="GO" id="GO:0008168">
    <property type="term" value="F:methyltransferase activity"/>
    <property type="evidence" value="ECO:0007669"/>
    <property type="project" value="UniProtKB-KW"/>
</dbReference>
<dbReference type="CDD" id="cd02440">
    <property type="entry name" value="AdoMet_MTases"/>
    <property type="match status" value="1"/>
</dbReference>